<dbReference type="Pfam" id="PF08000">
    <property type="entry name" value="bPH_1"/>
    <property type="match status" value="1"/>
</dbReference>
<dbReference type="InterPro" id="IPR037063">
    <property type="entry name" value="PHb_sf"/>
</dbReference>
<dbReference type="PANTHER" id="PTHR35796">
    <property type="entry name" value="HYPOTHETICAL CYTOSOLIC PROTEIN"/>
    <property type="match status" value="1"/>
</dbReference>
<dbReference type="Proteomes" id="UP000809829">
    <property type="component" value="Unassembled WGS sequence"/>
</dbReference>
<gene>
    <name evidence="2" type="ORF">JOC83_002528</name>
</gene>
<accession>A0ABS2QW39</accession>
<sequence length="124" mass="14105">MSILDGLLGNASEVDLQAVEQELELIFVQNEKMEKAYKIIRDLVVFTNKRLILVDKQGVTGKKVEYHSIPYNSVTHFSVETAGRFDLDAELKIWISGASIPISKEFKKDKNIFDVQRTLATYVL</sequence>
<dbReference type="PANTHER" id="PTHR35796:SF3">
    <property type="entry name" value="BHLH DOMAIN-CONTAINING PROTEIN"/>
    <property type="match status" value="1"/>
</dbReference>
<name>A0ABS2QW39_9BACI</name>
<dbReference type="SUPFAM" id="SSF50729">
    <property type="entry name" value="PH domain-like"/>
    <property type="match status" value="1"/>
</dbReference>
<protein>
    <recommendedName>
        <fullName evidence="1">Bacterial Pleckstrin homology domain-containing protein</fullName>
    </recommendedName>
</protein>
<evidence type="ECO:0000313" key="3">
    <source>
        <dbReference type="Proteomes" id="UP000809829"/>
    </source>
</evidence>
<dbReference type="Gene3D" id="2.30.29.50">
    <property type="entry name" value="Bacterial Pleckstrin homology domain"/>
    <property type="match status" value="1"/>
</dbReference>
<evidence type="ECO:0000259" key="1">
    <source>
        <dbReference type="Pfam" id="PF08000"/>
    </source>
</evidence>
<reference evidence="2 3" key="1">
    <citation type="submission" date="2021-01" db="EMBL/GenBank/DDBJ databases">
        <title>Genomic Encyclopedia of Type Strains, Phase IV (KMG-IV): sequencing the most valuable type-strain genomes for metagenomic binning, comparative biology and taxonomic classification.</title>
        <authorList>
            <person name="Goeker M."/>
        </authorList>
    </citation>
    <scope>NUCLEOTIDE SEQUENCE [LARGE SCALE GENOMIC DNA]</scope>
    <source>
        <strain evidence="2 3">DSM 104297</strain>
    </source>
</reference>
<comment type="caution">
    <text evidence="2">The sequence shown here is derived from an EMBL/GenBank/DDBJ whole genome shotgun (WGS) entry which is preliminary data.</text>
</comment>
<evidence type="ECO:0000313" key="2">
    <source>
        <dbReference type="EMBL" id="MBM7703679.1"/>
    </source>
</evidence>
<feature type="domain" description="Bacterial Pleckstrin homology" evidence="1">
    <location>
        <begin position="3"/>
        <end position="123"/>
    </location>
</feature>
<dbReference type="CDD" id="cd13225">
    <property type="entry name" value="PH-like_bacteria"/>
    <property type="match status" value="1"/>
</dbReference>
<proteinExistence type="predicted"/>
<dbReference type="RefSeq" id="WP_205187633.1">
    <property type="nucleotide sequence ID" value="NZ_JAFBFC010000004.1"/>
</dbReference>
<keyword evidence="3" id="KW-1185">Reference proteome</keyword>
<dbReference type="EMBL" id="JAFBFC010000004">
    <property type="protein sequence ID" value="MBM7703679.1"/>
    <property type="molecule type" value="Genomic_DNA"/>
</dbReference>
<dbReference type="InterPro" id="IPR012544">
    <property type="entry name" value="PHb"/>
</dbReference>
<organism evidence="2 3">
    <name type="scientific">Priestia iocasae</name>
    <dbReference type="NCBI Taxonomy" id="2291674"/>
    <lineage>
        <taxon>Bacteria</taxon>
        <taxon>Bacillati</taxon>
        <taxon>Bacillota</taxon>
        <taxon>Bacilli</taxon>
        <taxon>Bacillales</taxon>
        <taxon>Bacillaceae</taxon>
        <taxon>Priestia</taxon>
    </lineage>
</organism>